<evidence type="ECO:0000256" key="4">
    <source>
        <dbReference type="ARBA" id="ARBA00022598"/>
    </source>
</evidence>
<evidence type="ECO:0000256" key="11">
    <source>
        <dbReference type="ARBA" id="ARBA00023172"/>
    </source>
</evidence>
<dbReference type="GO" id="GO:0003910">
    <property type="term" value="F:DNA ligase (ATP) activity"/>
    <property type="evidence" value="ECO:0000318"/>
    <property type="project" value="GO_Central"/>
</dbReference>
<dbReference type="EMBL" id="ABEU02000014">
    <property type="protein sequence ID" value="PNR40680.1"/>
    <property type="molecule type" value="Genomic_DNA"/>
</dbReference>
<dbReference type="SUPFAM" id="SSF50249">
    <property type="entry name" value="Nucleic acid-binding proteins"/>
    <property type="match status" value="1"/>
</dbReference>
<comment type="similarity">
    <text evidence="3 16">Belongs to the ATP-dependent DNA ligase family.</text>
</comment>
<dbReference type="SMART" id="SM00292">
    <property type="entry name" value="BRCT"/>
    <property type="match status" value="2"/>
</dbReference>
<dbReference type="Gene3D" id="2.40.50.140">
    <property type="entry name" value="Nucleic acid-binding proteins"/>
    <property type="match status" value="1"/>
</dbReference>
<gene>
    <name evidence="21" type="primary">LOC112291880</name>
    <name evidence="20" type="ORF">PHYPA_018083</name>
</gene>
<feature type="compositionally biased region" description="Basic residues" evidence="17">
    <location>
        <begin position="955"/>
        <end position="975"/>
    </location>
</feature>
<dbReference type="GO" id="GO:0003677">
    <property type="term" value="F:DNA binding"/>
    <property type="evidence" value="ECO:0000318"/>
    <property type="project" value="GO_Central"/>
</dbReference>
<dbReference type="Gramene" id="Pp3c14_5920V3.1">
    <property type="protein sequence ID" value="Pp3c14_5920V3.1"/>
    <property type="gene ID" value="Pp3c14_5920"/>
</dbReference>
<evidence type="ECO:0000259" key="19">
    <source>
        <dbReference type="PROSITE" id="PS50172"/>
    </source>
</evidence>
<evidence type="ECO:0000256" key="1">
    <source>
        <dbReference type="ARBA" id="ARBA00001946"/>
    </source>
</evidence>
<dbReference type="FunFam" id="2.40.50.140:FF:000173">
    <property type="entry name" value="DNA ligase"/>
    <property type="match status" value="1"/>
</dbReference>
<protein>
    <recommendedName>
        <fullName evidence="15">DNA ligase</fullName>
        <ecNumber evidence="15">6.5.1.1</ecNumber>
    </recommendedName>
</protein>
<evidence type="ECO:0000256" key="17">
    <source>
        <dbReference type="SAM" id="MobiDB-lite"/>
    </source>
</evidence>
<dbReference type="GO" id="GO:0006297">
    <property type="term" value="P:nucleotide-excision repair, DNA gap filling"/>
    <property type="evidence" value="ECO:0000318"/>
    <property type="project" value="GO_Central"/>
</dbReference>
<reference evidence="20 22" key="1">
    <citation type="journal article" date="2008" name="Science">
        <title>The Physcomitrella genome reveals evolutionary insights into the conquest of land by plants.</title>
        <authorList>
            <person name="Rensing S."/>
            <person name="Lang D."/>
            <person name="Zimmer A."/>
            <person name="Terry A."/>
            <person name="Salamov A."/>
            <person name="Shapiro H."/>
            <person name="Nishiyama T."/>
            <person name="Perroud P.-F."/>
            <person name="Lindquist E."/>
            <person name="Kamisugi Y."/>
            <person name="Tanahashi T."/>
            <person name="Sakakibara K."/>
            <person name="Fujita T."/>
            <person name="Oishi K."/>
            <person name="Shin-I T."/>
            <person name="Kuroki Y."/>
            <person name="Toyoda A."/>
            <person name="Suzuki Y."/>
            <person name="Hashimoto A."/>
            <person name="Yamaguchi K."/>
            <person name="Sugano A."/>
            <person name="Kohara Y."/>
            <person name="Fujiyama A."/>
            <person name="Anterola A."/>
            <person name="Aoki S."/>
            <person name="Ashton N."/>
            <person name="Barbazuk W.B."/>
            <person name="Barker E."/>
            <person name="Bennetzen J."/>
            <person name="Bezanilla M."/>
            <person name="Blankenship R."/>
            <person name="Cho S.H."/>
            <person name="Dutcher S."/>
            <person name="Estelle M."/>
            <person name="Fawcett J.A."/>
            <person name="Gundlach H."/>
            <person name="Hanada K."/>
            <person name="Heyl A."/>
            <person name="Hicks K.A."/>
            <person name="Hugh J."/>
            <person name="Lohr M."/>
            <person name="Mayer K."/>
            <person name="Melkozernov A."/>
            <person name="Murata T."/>
            <person name="Nelson D."/>
            <person name="Pils B."/>
            <person name="Prigge M."/>
            <person name="Reiss B."/>
            <person name="Renner T."/>
            <person name="Rombauts S."/>
            <person name="Rushton P."/>
            <person name="Sanderfoot A."/>
            <person name="Schween G."/>
            <person name="Shiu S.-H."/>
            <person name="Stueber K."/>
            <person name="Theodoulou F.L."/>
            <person name="Tu H."/>
            <person name="Van de Peer Y."/>
            <person name="Verrier P.J."/>
            <person name="Waters E."/>
            <person name="Wood A."/>
            <person name="Yang L."/>
            <person name="Cove D."/>
            <person name="Cuming A."/>
            <person name="Hasebe M."/>
            <person name="Lucas S."/>
            <person name="Mishler D.B."/>
            <person name="Reski R."/>
            <person name="Grigoriev I."/>
            <person name="Quatrano R.S."/>
            <person name="Boore J.L."/>
        </authorList>
    </citation>
    <scope>NUCLEOTIDE SEQUENCE [LARGE SCALE GENOMIC DNA]</scope>
    <source>
        <strain evidence="21 22">cv. Gransden 2004</strain>
    </source>
</reference>
<organism evidence="20">
    <name type="scientific">Physcomitrium patens</name>
    <name type="common">Spreading-leaved earth moss</name>
    <name type="synonym">Physcomitrella patens</name>
    <dbReference type="NCBI Taxonomy" id="3218"/>
    <lineage>
        <taxon>Eukaryota</taxon>
        <taxon>Viridiplantae</taxon>
        <taxon>Streptophyta</taxon>
        <taxon>Embryophyta</taxon>
        <taxon>Bryophyta</taxon>
        <taxon>Bryophytina</taxon>
        <taxon>Bryopsida</taxon>
        <taxon>Funariidae</taxon>
        <taxon>Funariales</taxon>
        <taxon>Funariaceae</taxon>
        <taxon>Physcomitrium</taxon>
    </lineage>
</organism>
<dbReference type="GO" id="GO:0046872">
    <property type="term" value="F:metal ion binding"/>
    <property type="evidence" value="ECO:0007669"/>
    <property type="project" value="UniProtKB-KW"/>
</dbReference>
<evidence type="ECO:0000256" key="16">
    <source>
        <dbReference type="RuleBase" id="RU004196"/>
    </source>
</evidence>
<proteinExistence type="inferred from homology"/>
<evidence type="ECO:0000256" key="15">
    <source>
        <dbReference type="RuleBase" id="RU000617"/>
    </source>
</evidence>
<comment type="cofactor">
    <cofactor evidence="1">
        <name>Mg(2+)</name>
        <dbReference type="ChEBI" id="CHEBI:18420"/>
    </cofactor>
</comment>
<keyword evidence="4 15" id="KW-0436">Ligase</keyword>
<dbReference type="InterPro" id="IPR016059">
    <property type="entry name" value="DNA_ligase_ATP-dep_CS"/>
</dbReference>
<keyword evidence="6" id="KW-0677">Repeat</keyword>
<dbReference type="PANTHER" id="PTHR45997">
    <property type="entry name" value="DNA LIGASE 4"/>
    <property type="match status" value="1"/>
</dbReference>
<evidence type="ECO:0000256" key="10">
    <source>
        <dbReference type="ARBA" id="ARBA00022842"/>
    </source>
</evidence>
<dbReference type="GO" id="GO:0006303">
    <property type="term" value="P:double-strand break repair via nonhomologous end joining"/>
    <property type="evidence" value="ECO:0000318"/>
    <property type="project" value="GO_Central"/>
</dbReference>
<evidence type="ECO:0000256" key="9">
    <source>
        <dbReference type="ARBA" id="ARBA00022840"/>
    </source>
</evidence>
<dbReference type="PANTHER" id="PTHR45997:SF1">
    <property type="entry name" value="DNA LIGASE 4"/>
    <property type="match status" value="1"/>
</dbReference>
<evidence type="ECO:0000256" key="2">
    <source>
        <dbReference type="ARBA" id="ARBA00004123"/>
    </source>
</evidence>
<evidence type="ECO:0000256" key="13">
    <source>
        <dbReference type="ARBA" id="ARBA00023242"/>
    </source>
</evidence>
<keyword evidence="13" id="KW-0539">Nucleus</keyword>
<dbReference type="InterPro" id="IPR012340">
    <property type="entry name" value="NA-bd_OB-fold"/>
</dbReference>
<evidence type="ECO:0000256" key="12">
    <source>
        <dbReference type="ARBA" id="ARBA00023204"/>
    </source>
</evidence>
<evidence type="ECO:0000256" key="7">
    <source>
        <dbReference type="ARBA" id="ARBA00022741"/>
    </source>
</evidence>
<dbReference type="GO" id="GO:0032807">
    <property type="term" value="C:DNA ligase IV complex"/>
    <property type="evidence" value="ECO:0000318"/>
    <property type="project" value="GO_Central"/>
</dbReference>
<dbReference type="InterPro" id="IPR012310">
    <property type="entry name" value="DNA_ligase_ATP-dep_cent"/>
</dbReference>
<keyword evidence="5" id="KW-0479">Metal-binding</keyword>
<dbReference type="EC" id="6.5.1.1" evidence="15"/>
<keyword evidence="8 15" id="KW-0227">DNA damage</keyword>
<reference evidence="20 22" key="2">
    <citation type="journal article" date="2018" name="Plant J.">
        <title>The Physcomitrella patens chromosome-scale assembly reveals moss genome structure and evolution.</title>
        <authorList>
            <person name="Lang D."/>
            <person name="Ullrich K.K."/>
            <person name="Murat F."/>
            <person name="Fuchs J."/>
            <person name="Jenkins J."/>
            <person name="Haas F.B."/>
            <person name="Piednoel M."/>
            <person name="Gundlach H."/>
            <person name="Van Bel M."/>
            <person name="Meyberg R."/>
            <person name="Vives C."/>
            <person name="Morata J."/>
            <person name="Symeonidi A."/>
            <person name="Hiss M."/>
            <person name="Muchero W."/>
            <person name="Kamisugi Y."/>
            <person name="Saleh O."/>
            <person name="Blanc G."/>
            <person name="Decker E.L."/>
            <person name="van Gessel N."/>
            <person name="Grimwood J."/>
            <person name="Hayes R.D."/>
            <person name="Graham S.W."/>
            <person name="Gunter L.E."/>
            <person name="McDaniel S.F."/>
            <person name="Hoernstein S.N.W."/>
            <person name="Larsson A."/>
            <person name="Li F.W."/>
            <person name="Perroud P.F."/>
            <person name="Phillips J."/>
            <person name="Ranjan P."/>
            <person name="Rokshar D.S."/>
            <person name="Rothfels C.J."/>
            <person name="Schneider L."/>
            <person name="Shu S."/>
            <person name="Stevenson D.W."/>
            <person name="Thummler F."/>
            <person name="Tillich M."/>
            <person name="Villarreal Aguilar J.C."/>
            <person name="Widiez T."/>
            <person name="Wong G.K."/>
            <person name="Wymore A."/>
            <person name="Zhang Y."/>
            <person name="Zimmer A.D."/>
            <person name="Quatrano R.S."/>
            <person name="Mayer K.F.X."/>
            <person name="Goodstein D."/>
            <person name="Casacuberta J.M."/>
            <person name="Vandepoele K."/>
            <person name="Reski R."/>
            <person name="Cuming A.C."/>
            <person name="Tuskan G.A."/>
            <person name="Maumus F."/>
            <person name="Salse J."/>
            <person name="Schmutz J."/>
            <person name="Rensing S.A."/>
        </authorList>
    </citation>
    <scope>NUCLEOTIDE SEQUENCE [LARGE SCALE GENOMIC DNA]</scope>
    <source>
        <strain evidence="21 22">cv. Gransden 2004</strain>
    </source>
</reference>
<keyword evidence="10" id="KW-0460">Magnesium</keyword>
<evidence type="ECO:0000313" key="22">
    <source>
        <dbReference type="Proteomes" id="UP000006727"/>
    </source>
</evidence>
<dbReference type="FunCoup" id="A0A2K1JGJ4">
    <property type="interactions" value="3474"/>
</dbReference>
<reference evidence="21" key="3">
    <citation type="submission" date="2020-12" db="UniProtKB">
        <authorList>
            <consortium name="EnsemblPlants"/>
        </authorList>
    </citation>
    <scope>IDENTIFICATION</scope>
</reference>
<sequence length="1296" mass="146952">MKRMEETVEFGVLCSMFEAIVRCKKGALKRKHVRTFLEHVYNGQEHFSAMRLILPDLDKERANYGLREAVLAKFLADALGLSKESEDAKKLINWRKGGQRAGSNAGNFSMVASEVLCRRQKTAPGGLMIKEVNDLLDRLAAAQDKEEKTAVLAELINKTNAQEMRWIIMIILKDLKLGISEKTVFSEFHPDAEDYFNVTCDLKLVCEKLRDRSIRYKRQDIEVGKAVRPQLAARAANVEDAWKKMRGKDVVVECKFDGDRIQVHKNGNNLNFWSRTFNDHPEFKEAIGDVLCQRIIPEKCILDGEMLVWDRVSQRFAEFGSNRGVAKAAKDGLDSDLQICYVAFDILYDGDSSVIHRPLRERQRLLQNAIRPLSGRLEVLIPAAGGLNAKHAVGDPRWSILATSPEEVEQFFQETIDNREEGVVLKDLDSKWEPSDRSGKWLKLKPDYVHSESDLDALIIGGYFGTGRRGGEVAQFLLGLAEPSEVGGYPTKFRSFCRVGTGLTDDEAEQLVHKLKPHFRRNHKSTKPPSCYVLTNSSKERPDVWIERPEKSVILQITSDIRTIRSEVFATPYSLRFPRIQRIRYDKPWYDCLDVQTLVDTVHAKSQNDGQAEGGNQFKYRARRAKQEKPERASLVPSHMLVTDVSHVKQATRIFKGLVFYVANTSSEYPVEKIHKLVVENGGTFSMNLSSTVTHAVAFEKKGLKYQASFMNGDVIHLSWLLDCMAQKVLLVVSPKYYLNMSDATKERLKGEVDEFGDFYCNEVDETDLTQIFENIDVNKQYHDIDRVNYYIKKYSPSPTWCLFSGCCVFFLRPLHSANENTLQVANLTLRRLALEVEMHEGTVSDKLTRSITHVVMYVPTESPVSFQIILRSASSEERRLLLSKRVKVVSHRWIEDSVNRSIYRHPADEEYDLRTGEVLLSDEEEEELVSKTSVPIKADSMVPITPDKRVVPRSLRKPATRRRALNLGRPSRRSKGTEEELPRVEAQKSGKEEHVEDDRAPTEITNKGTRNDPKAVEPFQLDDSASRTPEKRVLRVTRSRKKDKPSSGNERLPLKRRLIHDEGEASLTQPSDKALTGAEPFIPRMSTRLAEKRKAFESKREADTYKLECTAADLREEDQEEPVEASEFEGLQNTSSLKEPTGRDDSRLHFNDFDHQSPAIDDMINTLLPNYASSQQANLSQQTNRESALPSRSNSFFIKPTLAPQPTQGVLGSYSRPYLPSHCASEALQPVPDAPDNSDLFSSVHRLASSQDHLTGTVTVESSSQGLATYLPPTNNPEKKKRSFKDLVNQMLNGN</sequence>
<dbReference type="InterPro" id="IPR000977">
    <property type="entry name" value="DNA_ligase_ATP-dep"/>
</dbReference>
<evidence type="ECO:0000256" key="8">
    <source>
        <dbReference type="ARBA" id="ARBA00022763"/>
    </source>
</evidence>
<feature type="compositionally biased region" description="Acidic residues" evidence="17">
    <location>
        <begin position="1116"/>
        <end position="1128"/>
    </location>
</feature>
<dbReference type="STRING" id="3218.A0A2K1JGJ4"/>
<dbReference type="Pfam" id="PF01068">
    <property type="entry name" value="DNA_ligase_A_M"/>
    <property type="match status" value="1"/>
</dbReference>
<comment type="catalytic activity">
    <reaction evidence="14 15">
        <text>ATP + (deoxyribonucleotide)n-3'-hydroxyl + 5'-phospho-(deoxyribonucleotide)m = (deoxyribonucleotide)n+m + AMP + diphosphate.</text>
        <dbReference type="EC" id="6.5.1.1"/>
    </reaction>
</comment>
<dbReference type="SUPFAM" id="SSF52113">
    <property type="entry name" value="BRCT domain"/>
    <property type="match status" value="2"/>
</dbReference>
<dbReference type="InterPro" id="IPR029710">
    <property type="entry name" value="LIG4"/>
</dbReference>
<feature type="compositionally biased region" description="Basic residues" evidence="17">
    <location>
        <begin position="1035"/>
        <end position="1044"/>
    </location>
</feature>
<dbReference type="PROSITE" id="PS00333">
    <property type="entry name" value="DNA_LIGASE_A2"/>
    <property type="match status" value="1"/>
</dbReference>
<dbReference type="NCBIfam" id="TIGR00574">
    <property type="entry name" value="dnl1"/>
    <property type="match status" value="1"/>
</dbReference>
<keyword evidence="22" id="KW-1185">Reference proteome</keyword>
<dbReference type="CDD" id="cd07903">
    <property type="entry name" value="Adenylation_DNA_ligase_IV"/>
    <property type="match status" value="1"/>
</dbReference>
<keyword evidence="9 15" id="KW-0067">ATP-binding</keyword>
<evidence type="ECO:0000313" key="20">
    <source>
        <dbReference type="EMBL" id="PNR40680.1"/>
    </source>
</evidence>
<feature type="region of interest" description="Disordered" evidence="17">
    <location>
        <begin position="1264"/>
        <end position="1284"/>
    </location>
</feature>
<dbReference type="Pfam" id="PF11411">
    <property type="entry name" value="DNA_ligase_IV"/>
    <property type="match status" value="1"/>
</dbReference>
<dbReference type="Proteomes" id="UP000006727">
    <property type="component" value="Chromosome 14"/>
</dbReference>
<dbReference type="Gene3D" id="3.30.470.30">
    <property type="entry name" value="DNA ligase/mRNA capping enzyme"/>
    <property type="match status" value="1"/>
</dbReference>
<dbReference type="InterPro" id="IPR036599">
    <property type="entry name" value="DNA_ligase_N_sf"/>
</dbReference>
<dbReference type="Gene3D" id="1.10.3260.10">
    <property type="entry name" value="DNA ligase, ATP-dependent, N-terminal domain"/>
    <property type="match status" value="1"/>
</dbReference>
<dbReference type="InterPro" id="IPR001357">
    <property type="entry name" value="BRCT_dom"/>
</dbReference>
<dbReference type="InterPro" id="IPR036420">
    <property type="entry name" value="BRCT_dom_sf"/>
</dbReference>
<dbReference type="Gene3D" id="3.40.50.10190">
    <property type="entry name" value="BRCT domain"/>
    <property type="match status" value="2"/>
</dbReference>
<feature type="domain" description="BRCT" evidence="19">
    <location>
        <begin position="650"/>
        <end position="738"/>
    </location>
</feature>
<dbReference type="EnsemblPlants" id="Pp3c14_5920V3.1">
    <property type="protein sequence ID" value="Pp3c14_5920V3.1"/>
    <property type="gene ID" value="Pp3c14_5920"/>
</dbReference>
<dbReference type="CDD" id="cd07968">
    <property type="entry name" value="OBF_DNA_ligase_IV"/>
    <property type="match status" value="1"/>
</dbReference>
<keyword evidence="11 15" id="KW-0233">DNA recombination</keyword>
<dbReference type="Gramene" id="Pp3c14_5920V3.2">
    <property type="protein sequence ID" value="Pp3c14_5920V3.2"/>
    <property type="gene ID" value="Pp3c14_5920"/>
</dbReference>
<dbReference type="GO" id="GO:0006310">
    <property type="term" value="P:DNA recombination"/>
    <property type="evidence" value="ECO:0007669"/>
    <property type="project" value="UniProtKB-KW"/>
</dbReference>
<evidence type="ECO:0000313" key="21">
    <source>
        <dbReference type="EnsemblPlants" id="Pp3c14_5920V3.1"/>
    </source>
</evidence>
<feature type="compositionally biased region" description="Basic and acidic residues" evidence="17">
    <location>
        <begin position="1025"/>
        <end position="1034"/>
    </location>
</feature>
<evidence type="ECO:0000259" key="18">
    <source>
        <dbReference type="PROSITE" id="PS50160"/>
    </source>
</evidence>
<dbReference type="PaxDb" id="3218-PP1S150_94V6.2"/>
<dbReference type="InterPro" id="IPR044125">
    <property type="entry name" value="Adenylation_DNA_ligase_IV"/>
</dbReference>
<feature type="region of interest" description="Disordered" evidence="17">
    <location>
        <begin position="1115"/>
        <end position="1155"/>
    </location>
</feature>
<accession>A0A2K1JGJ4</accession>
<dbReference type="GO" id="GO:0071897">
    <property type="term" value="P:DNA biosynthetic process"/>
    <property type="evidence" value="ECO:0007669"/>
    <property type="project" value="InterPro"/>
</dbReference>
<dbReference type="InterPro" id="IPR021536">
    <property type="entry name" value="DNA_ligase_IV_dom"/>
</dbReference>
<feature type="region of interest" description="Disordered" evidence="17">
    <location>
        <begin position="946"/>
        <end position="1081"/>
    </location>
</feature>
<dbReference type="PROSITE" id="PS00697">
    <property type="entry name" value="DNA_LIGASE_A1"/>
    <property type="match status" value="1"/>
</dbReference>
<keyword evidence="12 15" id="KW-0234">DNA repair</keyword>
<comment type="subcellular location">
    <subcellularLocation>
        <location evidence="2">Nucleus</location>
    </subcellularLocation>
</comment>
<dbReference type="Pfam" id="PF00533">
    <property type="entry name" value="BRCT"/>
    <property type="match status" value="1"/>
</dbReference>
<evidence type="ECO:0000256" key="14">
    <source>
        <dbReference type="ARBA" id="ARBA00034003"/>
    </source>
</evidence>
<dbReference type="InterPro" id="IPR012308">
    <property type="entry name" value="DNA_ligase_ATP-dep_N"/>
</dbReference>
<dbReference type="SUPFAM" id="SSF117018">
    <property type="entry name" value="ATP-dependent DNA ligase DNA-binding domain"/>
    <property type="match status" value="1"/>
</dbReference>
<dbReference type="PROSITE" id="PS50160">
    <property type="entry name" value="DNA_LIGASE_A3"/>
    <property type="match status" value="1"/>
</dbReference>
<dbReference type="Pfam" id="PF04675">
    <property type="entry name" value="DNA_ligase_A_N"/>
    <property type="match status" value="1"/>
</dbReference>
<evidence type="ECO:0000256" key="3">
    <source>
        <dbReference type="ARBA" id="ARBA00007572"/>
    </source>
</evidence>
<dbReference type="PROSITE" id="PS50172">
    <property type="entry name" value="BRCT"/>
    <property type="match status" value="2"/>
</dbReference>
<dbReference type="GO" id="GO:0005524">
    <property type="term" value="F:ATP binding"/>
    <property type="evidence" value="ECO:0000318"/>
    <property type="project" value="GO_Central"/>
</dbReference>
<evidence type="ECO:0000256" key="5">
    <source>
        <dbReference type="ARBA" id="ARBA00022723"/>
    </source>
</evidence>
<dbReference type="FunFam" id="1.10.3260.10:FF:000005">
    <property type="entry name" value="DNA ligase"/>
    <property type="match status" value="1"/>
</dbReference>
<feature type="domain" description="ATP-dependent DNA ligase family profile" evidence="18">
    <location>
        <begin position="332"/>
        <end position="482"/>
    </location>
</feature>
<dbReference type="SUPFAM" id="SSF56091">
    <property type="entry name" value="DNA ligase/mRNA capping enzyme, catalytic domain"/>
    <property type="match status" value="1"/>
</dbReference>
<dbReference type="InterPro" id="IPR012309">
    <property type="entry name" value="DNA_ligase_ATP-dep_C"/>
</dbReference>
<evidence type="ECO:0000256" key="6">
    <source>
        <dbReference type="ARBA" id="ARBA00022737"/>
    </source>
</evidence>
<feature type="compositionally biased region" description="Basic and acidic residues" evidence="17">
    <location>
        <begin position="1141"/>
        <end position="1155"/>
    </location>
</feature>
<keyword evidence="7 15" id="KW-0547">Nucleotide-binding</keyword>
<feature type="domain" description="BRCT" evidence="19">
    <location>
        <begin position="803"/>
        <end position="901"/>
    </location>
</feature>
<dbReference type="EnsemblPlants" id="Pp3c14_5920V3.2">
    <property type="protein sequence ID" value="Pp3c14_5920V3.2"/>
    <property type="gene ID" value="Pp3c14_5920"/>
</dbReference>
<dbReference type="Pfam" id="PF04679">
    <property type="entry name" value="DNA_ligase_A_C"/>
    <property type="match status" value="1"/>
</dbReference>
<name>A0A2K1JGJ4_PHYPA</name>
<feature type="compositionally biased region" description="Basic and acidic residues" evidence="17">
    <location>
        <begin position="976"/>
        <end position="1002"/>
    </location>
</feature>